<evidence type="ECO:0000259" key="2">
    <source>
        <dbReference type="PROSITE" id="PS50234"/>
    </source>
</evidence>
<evidence type="ECO:0000313" key="4">
    <source>
        <dbReference type="Proteomes" id="UP000218399"/>
    </source>
</evidence>
<feature type="transmembrane region" description="Helical" evidence="1">
    <location>
        <begin position="47"/>
        <end position="67"/>
    </location>
</feature>
<dbReference type="Pfam" id="PF13519">
    <property type="entry name" value="VWA_2"/>
    <property type="match status" value="1"/>
</dbReference>
<proteinExistence type="predicted"/>
<feature type="domain" description="VWFA" evidence="2">
    <location>
        <begin position="79"/>
        <end position="272"/>
    </location>
</feature>
<keyword evidence="4" id="KW-1185">Reference proteome</keyword>
<keyword evidence="1" id="KW-1133">Transmembrane helix</keyword>
<feature type="transmembrane region" description="Helical" evidence="1">
    <location>
        <begin position="312"/>
        <end position="332"/>
    </location>
</feature>
<dbReference type="EMBL" id="MVOH01000006">
    <property type="protein sequence ID" value="PAU68195.1"/>
    <property type="molecule type" value="Genomic_DNA"/>
</dbReference>
<dbReference type="OrthoDB" id="9814325at2"/>
<reference evidence="3 4" key="1">
    <citation type="journal article" date="2017" name="ISME J.">
        <title>Unveiling bifidobacterial biogeography across the mammalian branch of the tree of life.</title>
        <authorList>
            <person name="Milani C."/>
            <person name="Mangifesta M."/>
            <person name="Mancabelli L."/>
            <person name="Lugli G.A."/>
            <person name="James K."/>
            <person name="Duranti S."/>
            <person name="Turroni F."/>
            <person name="Ferrario C."/>
            <person name="Ossiprandi M.C."/>
            <person name="van Sinderen D."/>
            <person name="Ventura M."/>
        </authorList>
    </citation>
    <scope>NUCLEOTIDE SEQUENCE [LARGE SCALE GENOMIC DNA]</scope>
    <source>
        <strain evidence="4">Ham19E</strain>
    </source>
</reference>
<evidence type="ECO:0000313" key="3">
    <source>
        <dbReference type="EMBL" id="PAU68195.1"/>
    </source>
</evidence>
<feature type="transmembrane region" description="Helical" evidence="1">
    <location>
        <begin position="12"/>
        <end position="35"/>
    </location>
</feature>
<organism evidence="3 4">
    <name type="scientific">Bifidobacterium criceti</name>
    <dbReference type="NCBI Taxonomy" id="1960969"/>
    <lineage>
        <taxon>Bacteria</taxon>
        <taxon>Bacillati</taxon>
        <taxon>Actinomycetota</taxon>
        <taxon>Actinomycetes</taxon>
        <taxon>Bifidobacteriales</taxon>
        <taxon>Bifidobacteriaceae</taxon>
        <taxon>Bifidobacterium</taxon>
    </lineage>
</organism>
<dbReference type="AlphaFoldDB" id="A0A2A2EGZ8"/>
<accession>A0A2A2EGZ8</accession>
<dbReference type="Gene3D" id="3.40.50.410">
    <property type="entry name" value="von Willebrand factor, type A domain"/>
    <property type="match status" value="1"/>
</dbReference>
<dbReference type="CDD" id="cd00198">
    <property type="entry name" value="vWFA"/>
    <property type="match status" value="1"/>
</dbReference>
<gene>
    <name evidence="3" type="ORF">B1526_0380</name>
</gene>
<sequence length="340" mass="35374">MNTFTFAPAPGWVAGSALAVAMAVCAAAVVVLHVRRRGASDETVGMCVRRVIICVLVAVIALTPSIATTTTSRAVNATDVVIATDVTGSMGVGDATYGAHSGISRIDAAKDAIDDITKQYANSSFAAVSFGASGTLDVPLTPDAAAIDHWASALRTEPTSASAGSSADAAIDQLLLTLKSIRDAHPDDRIVLYLITDGEQTIPTSRRTFSSLRRYIDDACVIGVGTESGGKVPRSDVDGTDGDGAWVIDPATGQSGVSVMDKGQIESIADELSGTALFTADGGTAVDAGITAESKQWRSTTTHKERVRITPVVWPLVFILLAVLAWEVGAWFGQSRRLLP</sequence>
<keyword evidence="1" id="KW-0472">Membrane</keyword>
<keyword evidence="1" id="KW-0812">Transmembrane</keyword>
<dbReference type="PROSITE" id="PS50234">
    <property type="entry name" value="VWFA"/>
    <property type="match status" value="1"/>
</dbReference>
<dbReference type="RefSeq" id="WP_095614448.1">
    <property type="nucleotide sequence ID" value="NZ_MVOH01000006.1"/>
</dbReference>
<dbReference type="InterPro" id="IPR036465">
    <property type="entry name" value="vWFA_dom_sf"/>
</dbReference>
<comment type="caution">
    <text evidence="3">The sequence shown here is derived from an EMBL/GenBank/DDBJ whole genome shotgun (WGS) entry which is preliminary data.</text>
</comment>
<protein>
    <submittedName>
        <fullName evidence="3">von Willebrand factor A</fullName>
    </submittedName>
</protein>
<dbReference type="SUPFAM" id="SSF53300">
    <property type="entry name" value="vWA-like"/>
    <property type="match status" value="1"/>
</dbReference>
<name>A0A2A2EGZ8_9BIFI</name>
<dbReference type="Proteomes" id="UP000218399">
    <property type="component" value="Unassembled WGS sequence"/>
</dbReference>
<dbReference type="InterPro" id="IPR002035">
    <property type="entry name" value="VWF_A"/>
</dbReference>
<evidence type="ECO:0000256" key="1">
    <source>
        <dbReference type="SAM" id="Phobius"/>
    </source>
</evidence>